<protein>
    <submittedName>
        <fullName evidence="1">Uncharacterized protein</fullName>
    </submittedName>
</protein>
<sequence length="56" mass="6457">MFEPQARTGVVEVVERYPNIAVIIVLPSFNEFNHPRLRWRANIPSSSEEGSLLFWG</sequence>
<accession>A0A1I5ZTL4</accession>
<organism evidence="1 2">
    <name type="scientific">Hymenobacter arizonensis</name>
    <name type="common">Siccationidurans arizonensis</name>
    <dbReference type="NCBI Taxonomy" id="1227077"/>
    <lineage>
        <taxon>Bacteria</taxon>
        <taxon>Pseudomonadati</taxon>
        <taxon>Bacteroidota</taxon>
        <taxon>Cytophagia</taxon>
        <taxon>Cytophagales</taxon>
        <taxon>Hymenobacteraceae</taxon>
        <taxon>Hymenobacter</taxon>
    </lineage>
</organism>
<dbReference type="EMBL" id="FOXS01000004">
    <property type="protein sequence ID" value="SFQ59765.1"/>
    <property type="molecule type" value="Genomic_DNA"/>
</dbReference>
<proteinExistence type="predicted"/>
<dbReference type="AlphaFoldDB" id="A0A1I5ZTL4"/>
<dbReference type="STRING" id="1227077.SAMN04515668_3201"/>
<reference evidence="2" key="1">
    <citation type="submission" date="2016-10" db="EMBL/GenBank/DDBJ databases">
        <authorList>
            <person name="Varghese N."/>
            <person name="Submissions S."/>
        </authorList>
    </citation>
    <scope>NUCLEOTIDE SEQUENCE [LARGE SCALE GENOMIC DNA]</scope>
    <source>
        <strain evidence="2">OR362-8,ATCC BAA-1266,JCM 13504</strain>
    </source>
</reference>
<evidence type="ECO:0000313" key="2">
    <source>
        <dbReference type="Proteomes" id="UP000199029"/>
    </source>
</evidence>
<keyword evidence="2" id="KW-1185">Reference proteome</keyword>
<dbReference type="Proteomes" id="UP000199029">
    <property type="component" value="Unassembled WGS sequence"/>
</dbReference>
<evidence type="ECO:0000313" key="1">
    <source>
        <dbReference type="EMBL" id="SFQ59765.1"/>
    </source>
</evidence>
<gene>
    <name evidence="1" type="ORF">SAMN04515668_3201</name>
</gene>
<name>A0A1I5ZTL4_HYMAR</name>